<evidence type="ECO:0000313" key="2">
    <source>
        <dbReference type="EMBL" id="MBB5997381.1"/>
    </source>
</evidence>
<name>A0A841ED64_9ACTN</name>
<evidence type="ECO:0008006" key="4">
    <source>
        <dbReference type="Google" id="ProtNLM"/>
    </source>
</evidence>
<feature type="transmembrane region" description="Helical" evidence="1">
    <location>
        <begin position="35"/>
        <end position="52"/>
    </location>
</feature>
<keyword evidence="1" id="KW-0472">Membrane</keyword>
<dbReference type="EMBL" id="JACHLY010000001">
    <property type="protein sequence ID" value="MBB5997381.1"/>
    <property type="molecule type" value="Genomic_DNA"/>
</dbReference>
<accession>A0A841ED64</accession>
<organism evidence="2 3">
    <name type="scientific">Streptomonospora salina</name>
    <dbReference type="NCBI Taxonomy" id="104205"/>
    <lineage>
        <taxon>Bacteria</taxon>
        <taxon>Bacillati</taxon>
        <taxon>Actinomycetota</taxon>
        <taxon>Actinomycetes</taxon>
        <taxon>Streptosporangiales</taxon>
        <taxon>Nocardiopsidaceae</taxon>
        <taxon>Streptomonospora</taxon>
    </lineage>
</organism>
<evidence type="ECO:0000313" key="3">
    <source>
        <dbReference type="Proteomes" id="UP000578077"/>
    </source>
</evidence>
<keyword evidence="1" id="KW-1133">Transmembrane helix</keyword>
<reference evidence="2 3" key="1">
    <citation type="submission" date="2020-08" db="EMBL/GenBank/DDBJ databases">
        <title>Sequencing the genomes of 1000 actinobacteria strains.</title>
        <authorList>
            <person name="Klenk H.-P."/>
        </authorList>
    </citation>
    <scope>NUCLEOTIDE SEQUENCE [LARGE SCALE GENOMIC DNA]</scope>
    <source>
        <strain evidence="2 3">DSM 44593</strain>
    </source>
</reference>
<dbReference type="RefSeq" id="WP_184633662.1">
    <property type="nucleotide sequence ID" value="NZ_BAABKT010000004.1"/>
</dbReference>
<dbReference type="Proteomes" id="UP000578077">
    <property type="component" value="Unassembled WGS sequence"/>
</dbReference>
<sequence length="64" mass="6788">MIKPVNVWEAVMWASVAGMLVCAPITALVQQDPTGTWVTLIAAMTAAIAAGGERHRVLQGRGRD</sequence>
<keyword evidence="1" id="KW-0812">Transmembrane</keyword>
<evidence type="ECO:0000256" key="1">
    <source>
        <dbReference type="SAM" id="Phobius"/>
    </source>
</evidence>
<proteinExistence type="predicted"/>
<protein>
    <recommendedName>
        <fullName evidence="4">Holin</fullName>
    </recommendedName>
</protein>
<dbReference type="AlphaFoldDB" id="A0A841ED64"/>
<feature type="transmembrane region" description="Helical" evidence="1">
    <location>
        <begin position="7"/>
        <end position="29"/>
    </location>
</feature>
<comment type="caution">
    <text evidence="2">The sequence shown here is derived from an EMBL/GenBank/DDBJ whole genome shotgun (WGS) entry which is preliminary data.</text>
</comment>
<gene>
    <name evidence="2" type="ORF">HNR25_001132</name>
</gene>
<keyword evidence="3" id="KW-1185">Reference proteome</keyword>